<dbReference type="STRING" id="29557.MGALLINA_02760"/>
<name>A0A168RFZ0_9BACT</name>
<dbReference type="PATRIC" id="fig|29557.3.peg.260"/>
<proteinExistence type="predicted"/>
<comment type="caution">
    <text evidence="2">The sequence shown here is derived from an EMBL/GenBank/DDBJ whole genome shotgun (WGS) entry which is preliminary data.</text>
</comment>
<dbReference type="Proteomes" id="UP000076983">
    <property type="component" value="Unassembled WGS sequence"/>
</dbReference>
<keyword evidence="3" id="KW-1185">Reference proteome</keyword>
<dbReference type="EMBL" id="LVLH01000028">
    <property type="protein sequence ID" value="OAB48946.1"/>
    <property type="molecule type" value="Genomic_DNA"/>
</dbReference>
<dbReference type="SUPFAM" id="SSF54909">
    <property type="entry name" value="Dimeric alpha+beta barrel"/>
    <property type="match status" value="1"/>
</dbReference>
<feature type="domain" description="ABM" evidence="1">
    <location>
        <begin position="3"/>
        <end position="90"/>
    </location>
</feature>
<dbReference type="Pfam" id="PF03992">
    <property type="entry name" value="ABM"/>
    <property type="match status" value="1"/>
</dbReference>
<dbReference type="RefSeq" id="WP_063626071.1">
    <property type="nucleotide sequence ID" value="NZ_LVLH01000028.1"/>
</dbReference>
<dbReference type="PROSITE" id="PS51725">
    <property type="entry name" value="ABM"/>
    <property type="match status" value="1"/>
</dbReference>
<dbReference type="Gene3D" id="3.30.70.100">
    <property type="match status" value="1"/>
</dbReference>
<dbReference type="OrthoDB" id="398464at2"/>
<sequence>MIYVVLRQLKVKTETKKEFSIDIERWLKNNKKEELNLSLDAVWKDKDTMMIVERWSTPEAYQKFINSDQYKADWENINQYLSQKPSILKFETIN</sequence>
<dbReference type="InterPro" id="IPR007138">
    <property type="entry name" value="ABM_dom"/>
</dbReference>
<evidence type="ECO:0000313" key="2">
    <source>
        <dbReference type="EMBL" id="OAB48946.1"/>
    </source>
</evidence>
<accession>A0A168RFZ0</accession>
<evidence type="ECO:0000259" key="1">
    <source>
        <dbReference type="PROSITE" id="PS51725"/>
    </source>
</evidence>
<evidence type="ECO:0000313" key="3">
    <source>
        <dbReference type="Proteomes" id="UP000076983"/>
    </source>
</evidence>
<organism evidence="2 3">
    <name type="scientific">Mycoplasmopsis gallinarum</name>
    <dbReference type="NCBI Taxonomy" id="29557"/>
    <lineage>
        <taxon>Bacteria</taxon>
        <taxon>Bacillati</taxon>
        <taxon>Mycoplasmatota</taxon>
        <taxon>Mycoplasmoidales</taxon>
        <taxon>Metamycoplasmataceae</taxon>
        <taxon>Mycoplasmopsis</taxon>
    </lineage>
</organism>
<gene>
    <name evidence="2" type="ORF">MGALLINA_02760</name>
</gene>
<reference evidence="2 3" key="1">
    <citation type="submission" date="2016-03" db="EMBL/GenBank/DDBJ databases">
        <title>Genome sequence of Mycoplasma gallinarum strain Mgn_IPT.</title>
        <authorList>
            <person name="Yacoub E."/>
            <person name="Sirand-Pugnet P."/>
            <person name="Barre A."/>
            <person name="Maurier F."/>
            <person name="Blanchard A."/>
            <person name="Ben Abdelmoumen B.M."/>
        </authorList>
    </citation>
    <scope>NUCLEOTIDE SEQUENCE [LARGE SCALE GENOMIC DNA]</scope>
    <source>
        <strain evidence="2 3">Mgn_IPT</strain>
    </source>
</reference>
<dbReference type="AlphaFoldDB" id="A0A168RFZ0"/>
<protein>
    <recommendedName>
        <fullName evidence="1">ABM domain-containing protein</fullName>
    </recommendedName>
</protein>
<dbReference type="InterPro" id="IPR011008">
    <property type="entry name" value="Dimeric_a/b-barrel"/>
</dbReference>